<comment type="caution">
    <text evidence="16">The sequence shown here is derived from an EMBL/GenBank/DDBJ whole genome shotgun (WGS) entry which is preliminary data.</text>
</comment>
<dbReference type="CDD" id="cd00883">
    <property type="entry name" value="beta_CA_cladeA"/>
    <property type="match status" value="1"/>
</dbReference>
<dbReference type="FunFam" id="3.40.1050.10:FF:000001">
    <property type="entry name" value="Carbonic anhydrase"/>
    <property type="match status" value="1"/>
</dbReference>
<dbReference type="GO" id="GO:0008270">
    <property type="term" value="F:zinc ion binding"/>
    <property type="evidence" value="ECO:0007669"/>
    <property type="project" value="InterPro"/>
</dbReference>
<evidence type="ECO:0000256" key="12">
    <source>
        <dbReference type="ARBA" id="ARBA00048348"/>
    </source>
</evidence>
<dbReference type="GO" id="GO:0016020">
    <property type="term" value="C:membrane"/>
    <property type="evidence" value="ECO:0007669"/>
    <property type="project" value="UniProtKB-SubCell"/>
</dbReference>
<feature type="transmembrane region" description="Helical" evidence="15">
    <location>
        <begin position="522"/>
        <end position="542"/>
    </location>
</feature>
<feature type="transmembrane region" description="Helical" evidence="15">
    <location>
        <begin position="203"/>
        <end position="221"/>
    </location>
</feature>
<evidence type="ECO:0000256" key="15">
    <source>
        <dbReference type="SAM" id="Phobius"/>
    </source>
</evidence>
<feature type="transmembrane region" description="Helical" evidence="15">
    <location>
        <begin position="295"/>
        <end position="315"/>
    </location>
</feature>
<evidence type="ECO:0000256" key="2">
    <source>
        <dbReference type="ARBA" id="ARBA00006217"/>
    </source>
</evidence>
<accession>A0A507FD48</accession>
<feature type="region of interest" description="Disordered" evidence="14">
    <location>
        <begin position="913"/>
        <end position="945"/>
    </location>
</feature>
<dbReference type="STRING" id="246404.A0A507FD48"/>
<evidence type="ECO:0000256" key="1">
    <source>
        <dbReference type="ARBA" id="ARBA00004141"/>
    </source>
</evidence>
<evidence type="ECO:0000256" key="6">
    <source>
        <dbReference type="ARBA" id="ARBA00022723"/>
    </source>
</evidence>
<keyword evidence="6 13" id="KW-0479">Metal-binding</keyword>
<dbReference type="EMBL" id="QEAP01000147">
    <property type="protein sequence ID" value="TPX74062.1"/>
    <property type="molecule type" value="Genomic_DNA"/>
</dbReference>
<evidence type="ECO:0000256" key="5">
    <source>
        <dbReference type="ARBA" id="ARBA00022692"/>
    </source>
</evidence>
<dbReference type="Gene3D" id="3.40.1050.10">
    <property type="entry name" value="Carbonic anhydrase"/>
    <property type="match status" value="1"/>
</dbReference>
<feature type="transmembrane region" description="Helical" evidence="15">
    <location>
        <begin position="44"/>
        <end position="62"/>
    </location>
</feature>
<reference evidence="16 17" key="1">
    <citation type="journal article" date="2019" name="Sci. Rep.">
        <title>Comparative genomics of chytrid fungi reveal insights into the obligate biotrophic and pathogenic lifestyle of Synchytrium endobioticum.</title>
        <authorList>
            <person name="van de Vossenberg B.T.L.H."/>
            <person name="Warris S."/>
            <person name="Nguyen H.D.T."/>
            <person name="van Gent-Pelzer M.P.E."/>
            <person name="Joly D.L."/>
            <person name="van de Geest H.C."/>
            <person name="Bonants P.J.M."/>
            <person name="Smith D.S."/>
            <person name="Levesque C.A."/>
            <person name="van der Lee T.A.J."/>
        </authorList>
    </citation>
    <scope>NUCLEOTIDE SEQUENCE [LARGE SCALE GENOMIC DNA]</scope>
    <source>
        <strain evidence="16 17">CBS 675.73</strain>
    </source>
</reference>
<comment type="cofactor">
    <cofactor evidence="13">
        <name>Zn(2+)</name>
        <dbReference type="ChEBI" id="CHEBI:29105"/>
    </cofactor>
    <text evidence="13">Binds 1 zinc ion per subunit.</text>
</comment>
<evidence type="ECO:0000256" key="4">
    <source>
        <dbReference type="ARBA" id="ARBA00014628"/>
    </source>
</evidence>
<evidence type="ECO:0000256" key="14">
    <source>
        <dbReference type="SAM" id="MobiDB-lite"/>
    </source>
</evidence>
<dbReference type="InterPro" id="IPR036874">
    <property type="entry name" value="Carbonic_anhydrase_sf"/>
</dbReference>
<evidence type="ECO:0000313" key="17">
    <source>
        <dbReference type="Proteomes" id="UP000320333"/>
    </source>
</evidence>
<dbReference type="EC" id="4.2.1.1" evidence="3"/>
<dbReference type="OrthoDB" id="1695362at2759"/>
<dbReference type="PANTHER" id="PTHR11002:SF76">
    <property type="entry name" value="CARBONIC ANHYDRASE"/>
    <property type="match status" value="1"/>
</dbReference>
<feature type="transmembrane region" description="Helical" evidence="15">
    <location>
        <begin position="74"/>
        <end position="103"/>
    </location>
</feature>
<keyword evidence="8 15" id="KW-1133">Transmembrane helix</keyword>
<dbReference type="Pfam" id="PF00484">
    <property type="entry name" value="Pro_CA"/>
    <property type="match status" value="1"/>
</dbReference>
<keyword evidence="5 15" id="KW-0812">Transmembrane</keyword>
<protein>
    <recommendedName>
        <fullName evidence="4">Carbonic anhydrase</fullName>
        <ecNumber evidence="3">4.2.1.1</ecNumber>
    </recommendedName>
    <alternativeName>
        <fullName evidence="11">Carbonate dehydratase</fullName>
    </alternativeName>
</protein>
<evidence type="ECO:0000256" key="8">
    <source>
        <dbReference type="ARBA" id="ARBA00022989"/>
    </source>
</evidence>
<evidence type="ECO:0000256" key="9">
    <source>
        <dbReference type="ARBA" id="ARBA00023136"/>
    </source>
</evidence>
<dbReference type="GO" id="GO:0022857">
    <property type="term" value="F:transmembrane transporter activity"/>
    <property type="evidence" value="ECO:0007669"/>
    <property type="project" value="InterPro"/>
</dbReference>
<evidence type="ECO:0000256" key="7">
    <source>
        <dbReference type="ARBA" id="ARBA00022833"/>
    </source>
</evidence>
<evidence type="ECO:0000313" key="16">
    <source>
        <dbReference type="EMBL" id="TPX74062.1"/>
    </source>
</evidence>
<evidence type="ECO:0000256" key="13">
    <source>
        <dbReference type="PIRSR" id="PIRSR601765-1"/>
    </source>
</evidence>
<dbReference type="InterPro" id="IPR001765">
    <property type="entry name" value="Carbonic_anhydrase"/>
</dbReference>
<comment type="catalytic activity">
    <reaction evidence="12">
        <text>hydrogencarbonate + H(+) = CO2 + H2O</text>
        <dbReference type="Rhea" id="RHEA:10748"/>
        <dbReference type="ChEBI" id="CHEBI:15377"/>
        <dbReference type="ChEBI" id="CHEBI:15378"/>
        <dbReference type="ChEBI" id="CHEBI:16526"/>
        <dbReference type="ChEBI" id="CHEBI:17544"/>
        <dbReference type="EC" id="4.2.1.1"/>
    </reaction>
</comment>
<dbReference type="SUPFAM" id="SSF53056">
    <property type="entry name" value="beta-carbonic anhydrase, cab"/>
    <property type="match status" value="1"/>
</dbReference>
<dbReference type="SMART" id="SM00947">
    <property type="entry name" value="Pro_CA"/>
    <property type="match status" value="1"/>
</dbReference>
<feature type="region of interest" description="Disordered" evidence="14">
    <location>
        <begin position="612"/>
        <end position="664"/>
    </location>
</feature>
<feature type="binding site" evidence="13">
    <location>
        <position position="738"/>
    </location>
    <ligand>
        <name>Zn(2+)</name>
        <dbReference type="ChEBI" id="CHEBI:29105"/>
    </ligand>
</feature>
<dbReference type="NCBIfam" id="NF007756">
    <property type="entry name" value="PRK10437.1"/>
    <property type="match status" value="1"/>
</dbReference>
<sequence length="945" mass="101496">MPTRPLNLSLYRLASEEVDLLSATSTLAVVSTPADADSAFDPALIIYLVLVSVISVSLSLVGHSFNLDLRAHTVAAVFACTVVALIVSATPVAVVVLAALIVLTLANAWVCDTQTGHVTFANLSRSFETAQLALNPHSSLSNISNGPPQCASQDESFKIALKGFSLPLSWLVWSAFNIGLAVEKSGLGRRIALMIVRTFGSSPFTLGPCLFLIELFSGLLIPSNTARGGALIHPIVVSLGNAFSHAPEIQRYLILSGMQANLVSSSAWFYGTVGNPILAEAAQELLDVEFGFVEWITGSIVPILALTIILPPILWRFSMTSKSYPAAFRSSDGASNNSTTAFLSSVVIASTNLDSSIPHQTLPGMHPPSVVNPFSATQPSSAVPSSAVPSSAIQSNSSSQHYVSLTQSSSASSMQSISQAAHNNLLMLGPTTNRERRTAIILALCLSAWVFDLLPDGLIGLTGLSFMLLCGVLSWEDVRDNGQAWDSFFWLAGMVLIVEQMNKLGISQAVGLWCQEVLVEGFSPVAAAVLLAVFYFASMYLFSSITSHIVALSTPLLLAGKAAGCPPLLLTALLCYSSGLCACLTSYSSGITVMYFSQNMFSKREWTMNALEQPSTTPAPNTAASPAQLEPQTTPTSNGTTASKQTKPQSGQPTDVPVPSISKDESIPFPRLITDFPQLVSFESPVSSTGHSTHNGTLSDVLENNLQWSTHIQQTNPGLFEKLNLKQMPEILWIGCSDARVPAESICGLGPGDLFVHRNIANVVVHTDLSMLSVVQYAVDILKVKHIVVCGHYKCGGCMSAMSNKQFGLIDNWLRNIKDIYSANAERLDLLEEAEKGDVLVELNVAKSVWNLCHTTIVQNAWDRGQQLSVHGWVYRLSNGRIEDLQLCITQKDEVNSVYSYVTTTGIHTASRRGTSISEKLRTPNRHHASGTPTQLASRLDSLEL</sequence>
<evidence type="ECO:0000256" key="10">
    <source>
        <dbReference type="ARBA" id="ARBA00023239"/>
    </source>
</evidence>
<dbReference type="AlphaFoldDB" id="A0A507FD48"/>
<comment type="similarity">
    <text evidence="2">Belongs to the beta-class carbonic anhydrase family.</text>
</comment>
<evidence type="ECO:0000256" key="3">
    <source>
        <dbReference type="ARBA" id="ARBA00012925"/>
    </source>
</evidence>
<name>A0A507FD48_9FUNG</name>
<feature type="binding site" evidence="13">
    <location>
        <position position="792"/>
    </location>
    <ligand>
        <name>Zn(2+)</name>
        <dbReference type="ChEBI" id="CHEBI:29105"/>
    </ligand>
</feature>
<feature type="binding site" evidence="13">
    <location>
        <position position="736"/>
    </location>
    <ligand>
        <name>Zn(2+)</name>
        <dbReference type="ChEBI" id="CHEBI:29105"/>
    </ligand>
</feature>
<dbReference type="InterPro" id="IPR001898">
    <property type="entry name" value="SLC13A/DASS"/>
</dbReference>
<dbReference type="GO" id="GO:0015976">
    <property type="term" value="P:carbon utilization"/>
    <property type="evidence" value="ECO:0007669"/>
    <property type="project" value="InterPro"/>
</dbReference>
<feature type="compositionally biased region" description="Low complexity" evidence="14">
    <location>
        <begin position="614"/>
        <end position="627"/>
    </location>
</feature>
<keyword evidence="7 13" id="KW-0862">Zinc</keyword>
<dbReference type="Pfam" id="PF00939">
    <property type="entry name" value="Na_sulph_symp"/>
    <property type="match status" value="2"/>
</dbReference>
<dbReference type="GO" id="GO:0004089">
    <property type="term" value="F:carbonate dehydratase activity"/>
    <property type="evidence" value="ECO:0007669"/>
    <property type="project" value="UniProtKB-EC"/>
</dbReference>
<feature type="transmembrane region" description="Helical" evidence="15">
    <location>
        <begin position="576"/>
        <end position="596"/>
    </location>
</feature>
<dbReference type="PROSITE" id="PS00705">
    <property type="entry name" value="PROK_CO2_ANHYDRASE_2"/>
    <property type="match status" value="1"/>
</dbReference>
<proteinExistence type="inferred from homology"/>
<evidence type="ECO:0000256" key="11">
    <source>
        <dbReference type="ARBA" id="ARBA00031969"/>
    </source>
</evidence>
<organism evidence="16 17">
    <name type="scientific">Chytriomyces confervae</name>
    <dbReference type="NCBI Taxonomy" id="246404"/>
    <lineage>
        <taxon>Eukaryota</taxon>
        <taxon>Fungi</taxon>
        <taxon>Fungi incertae sedis</taxon>
        <taxon>Chytridiomycota</taxon>
        <taxon>Chytridiomycota incertae sedis</taxon>
        <taxon>Chytridiomycetes</taxon>
        <taxon>Chytridiales</taxon>
        <taxon>Chytriomycetaceae</taxon>
        <taxon>Chytriomyces</taxon>
    </lineage>
</organism>
<dbReference type="InterPro" id="IPR015892">
    <property type="entry name" value="Carbonic_anhydrase_CS"/>
</dbReference>
<keyword evidence="17" id="KW-1185">Reference proteome</keyword>
<feature type="transmembrane region" description="Helical" evidence="15">
    <location>
        <begin position="435"/>
        <end position="451"/>
    </location>
</feature>
<dbReference type="PANTHER" id="PTHR11002">
    <property type="entry name" value="CARBONIC ANHYDRASE"/>
    <property type="match status" value="1"/>
</dbReference>
<feature type="binding site" evidence="13">
    <location>
        <position position="795"/>
    </location>
    <ligand>
        <name>Zn(2+)</name>
        <dbReference type="ChEBI" id="CHEBI:29105"/>
    </ligand>
</feature>
<feature type="compositionally biased region" description="Polar residues" evidence="14">
    <location>
        <begin position="630"/>
        <end position="653"/>
    </location>
</feature>
<comment type="subcellular location">
    <subcellularLocation>
        <location evidence="1">Membrane</location>
        <topology evidence="1">Multi-pass membrane protein</topology>
    </subcellularLocation>
</comment>
<dbReference type="Proteomes" id="UP000320333">
    <property type="component" value="Unassembled WGS sequence"/>
</dbReference>
<keyword evidence="10" id="KW-0456">Lyase</keyword>
<keyword evidence="9 15" id="KW-0472">Membrane</keyword>
<gene>
    <name evidence="16" type="primary">NCE103I</name>
    <name evidence="16" type="ORF">CcCBS67573_g04683</name>
</gene>